<keyword evidence="2" id="KW-1003">Cell membrane</keyword>
<dbReference type="PANTHER" id="PTHR36506:SF1">
    <property type="entry name" value="PREFLAGELLIN PEPTIDASE"/>
    <property type="match status" value="1"/>
</dbReference>
<evidence type="ECO:0000256" key="3">
    <source>
        <dbReference type="ARBA" id="ARBA00022692"/>
    </source>
</evidence>
<dbReference type="Proteomes" id="UP000318681">
    <property type="component" value="Unassembled WGS sequence"/>
</dbReference>
<evidence type="ECO:0000256" key="2">
    <source>
        <dbReference type="ARBA" id="ARBA00022475"/>
    </source>
</evidence>
<keyword evidence="4 6" id="KW-1133">Transmembrane helix</keyword>
<dbReference type="EMBL" id="VNIM01000066">
    <property type="protein sequence ID" value="TVV72368.1"/>
    <property type="molecule type" value="Genomic_DNA"/>
</dbReference>
<feature type="transmembrane region" description="Helical" evidence="6">
    <location>
        <begin position="33"/>
        <end position="54"/>
    </location>
</feature>
<keyword evidence="5 6" id="KW-0472">Membrane</keyword>
<dbReference type="InterPro" id="IPR052218">
    <property type="entry name" value="Preflagellin_Peptidase"/>
</dbReference>
<dbReference type="GO" id="GO:0004190">
    <property type="term" value="F:aspartic-type endopeptidase activity"/>
    <property type="evidence" value="ECO:0007669"/>
    <property type="project" value="InterPro"/>
</dbReference>
<evidence type="ECO:0000259" key="7">
    <source>
        <dbReference type="Pfam" id="PF01478"/>
    </source>
</evidence>
<evidence type="ECO:0000256" key="5">
    <source>
        <dbReference type="ARBA" id="ARBA00023136"/>
    </source>
</evidence>
<keyword evidence="3 6" id="KW-0812">Transmembrane</keyword>
<accession>A0A558QZ43</accession>
<dbReference type="InterPro" id="IPR000045">
    <property type="entry name" value="Prepilin_IV_endopep_pep"/>
</dbReference>
<feature type="transmembrane region" description="Helical" evidence="6">
    <location>
        <begin position="132"/>
        <end position="148"/>
    </location>
</feature>
<name>A0A558QZ43_9SPHN</name>
<gene>
    <name evidence="8" type="ORF">FOY91_14775</name>
</gene>
<comment type="subcellular location">
    <subcellularLocation>
        <location evidence="1">Cell membrane</location>
        <topology evidence="1">Multi-pass membrane protein</topology>
    </subcellularLocation>
</comment>
<evidence type="ECO:0000313" key="9">
    <source>
        <dbReference type="Proteomes" id="UP000318681"/>
    </source>
</evidence>
<dbReference type="PANTHER" id="PTHR36506">
    <property type="entry name" value="PREFLAGELLIN PEPTIDASE"/>
    <property type="match status" value="1"/>
</dbReference>
<protein>
    <submittedName>
        <fullName evidence="8">Peptidase</fullName>
    </submittedName>
</protein>
<sequence>MSAWSIPALAALLALLLLVAAWGDLRTRTIPNGLNAMIALLAPLWWWAHALPLWPDVAIQIGAALLVFAIFAAAFAAGLMGGGDVKMVAALSLWLAPFAIAQMLVVMALAGGVLTIVVAAEHRLRRRDGQPEVPYGMAIAFAGLWLIANDILTSIGH</sequence>
<organism evidence="8 9">
    <name type="scientific">Alterirhizorhabdus solaris</name>
    <dbReference type="NCBI Taxonomy" id="2529389"/>
    <lineage>
        <taxon>Bacteria</taxon>
        <taxon>Pseudomonadati</taxon>
        <taxon>Pseudomonadota</taxon>
        <taxon>Alphaproteobacteria</taxon>
        <taxon>Sphingomonadales</taxon>
        <taxon>Rhizorhabdaceae</taxon>
        <taxon>Alterirhizorhabdus</taxon>
    </lineage>
</organism>
<dbReference type="Pfam" id="PF01478">
    <property type="entry name" value="Peptidase_A24"/>
    <property type="match status" value="1"/>
</dbReference>
<dbReference type="AlphaFoldDB" id="A0A558QZ43"/>
<comment type="caution">
    <text evidence="8">The sequence shown here is derived from an EMBL/GenBank/DDBJ whole genome shotgun (WGS) entry which is preliminary data.</text>
</comment>
<feature type="transmembrane region" description="Helical" evidence="6">
    <location>
        <begin position="94"/>
        <end position="120"/>
    </location>
</feature>
<feature type="transmembrane region" description="Helical" evidence="6">
    <location>
        <begin position="61"/>
        <end position="82"/>
    </location>
</feature>
<dbReference type="GO" id="GO:0005886">
    <property type="term" value="C:plasma membrane"/>
    <property type="evidence" value="ECO:0007669"/>
    <property type="project" value="UniProtKB-SubCell"/>
</dbReference>
<evidence type="ECO:0000256" key="4">
    <source>
        <dbReference type="ARBA" id="ARBA00022989"/>
    </source>
</evidence>
<evidence type="ECO:0000256" key="1">
    <source>
        <dbReference type="ARBA" id="ARBA00004651"/>
    </source>
</evidence>
<evidence type="ECO:0000256" key="6">
    <source>
        <dbReference type="SAM" id="Phobius"/>
    </source>
</evidence>
<keyword evidence="9" id="KW-1185">Reference proteome</keyword>
<evidence type="ECO:0000313" key="8">
    <source>
        <dbReference type="EMBL" id="TVV72368.1"/>
    </source>
</evidence>
<dbReference type="OrthoDB" id="5329005at2"/>
<dbReference type="Gene3D" id="1.20.120.1220">
    <property type="match status" value="1"/>
</dbReference>
<feature type="domain" description="Prepilin type IV endopeptidase peptidase" evidence="7">
    <location>
        <begin position="12"/>
        <end position="116"/>
    </location>
</feature>
<reference evidence="8 9" key="1">
    <citation type="submission" date="2019-07" db="EMBL/GenBank/DDBJ databases">
        <title>Sphingomonas solaris sp. nov., isolated from a solar panel from Boston, Massachusetts.</title>
        <authorList>
            <person name="Tanner K."/>
            <person name="Pascual J."/>
            <person name="Mancuso C."/>
            <person name="Pereto J."/>
            <person name="Khalil A."/>
            <person name="Vilanova C."/>
        </authorList>
    </citation>
    <scope>NUCLEOTIDE SEQUENCE [LARGE SCALE GENOMIC DNA]</scope>
    <source>
        <strain evidence="8 9">R4DWN</strain>
    </source>
</reference>
<proteinExistence type="predicted"/>
<dbReference type="RefSeq" id="WP_145153570.1">
    <property type="nucleotide sequence ID" value="NZ_VNIM01000066.1"/>
</dbReference>